<organism evidence="1">
    <name type="scientific">Absidia glauca</name>
    <name type="common">Pin mould</name>
    <dbReference type="NCBI Taxonomy" id="4829"/>
    <lineage>
        <taxon>Eukaryota</taxon>
        <taxon>Fungi</taxon>
        <taxon>Fungi incertae sedis</taxon>
        <taxon>Mucoromycota</taxon>
        <taxon>Mucoromycotina</taxon>
        <taxon>Mucoromycetes</taxon>
        <taxon>Mucorales</taxon>
        <taxon>Cunninghamellaceae</taxon>
        <taxon>Absidia</taxon>
    </lineage>
</organism>
<evidence type="ECO:0000313" key="1">
    <source>
        <dbReference type="EMBL" id="SAM01869.1"/>
    </source>
</evidence>
<name>A0A163M6V4_ABSGL</name>
<protein>
    <submittedName>
        <fullName evidence="1">Uncharacterized protein</fullName>
    </submittedName>
</protein>
<reference evidence="1" key="1">
    <citation type="submission" date="2016-04" db="EMBL/GenBank/DDBJ databases">
        <authorList>
            <person name="Evans L.H."/>
            <person name="Alamgir A."/>
            <person name="Owens N."/>
            <person name="Weber N.D."/>
            <person name="Virtaneva K."/>
            <person name="Barbian K."/>
            <person name="Babar A."/>
            <person name="Rosenke K."/>
        </authorList>
    </citation>
    <scope>NUCLEOTIDE SEQUENCE [LARGE SCALE GENOMIC DNA]</scope>
    <source>
        <strain evidence="1">CBS 101.48</strain>
    </source>
</reference>
<dbReference type="Proteomes" id="UP000078561">
    <property type="component" value="Unassembled WGS sequence"/>
</dbReference>
<dbReference type="AlphaFoldDB" id="A0A163M6V4"/>
<dbReference type="InParanoid" id="A0A163M6V4"/>
<proteinExistence type="predicted"/>
<gene>
    <name evidence="1" type="primary">ABSGL_07619.1 scaffold 8901</name>
</gene>
<accession>A0A163M6V4</accession>
<sequence>MVNCLICKKPVLNSHRHAKGGCVLRRGTASEPSNSLEQDQYTQENSMDFDYNFDYGPDFEFENETERLEIGVEPAEDQEAMDFEDNNEQLEDTHPINIEERMDNLVLSSKNSLSDLKLVGVGGGTTDLQHTPPKSGHFDPKLHLRSARTMKL</sequence>
<dbReference type="EMBL" id="LT553594">
    <property type="protein sequence ID" value="SAM01869.1"/>
    <property type="molecule type" value="Genomic_DNA"/>
</dbReference>
<evidence type="ECO:0000313" key="2">
    <source>
        <dbReference type="Proteomes" id="UP000078561"/>
    </source>
</evidence>
<keyword evidence="2" id="KW-1185">Reference proteome</keyword>